<reference evidence="3" key="1">
    <citation type="submission" date="2020-05" db="EMBL/GenBank/DDBJ databases">
        <title>Frigoriglobus tundricola gen. nov., sp. nov., a psychrotolerant cellulolytic planctomycete of the family Gemmataceae with two divergent copies of 16S rRNA gene.</title>
        <authorList>
            <person name="Kulichevskaya I.S."/>
            <person name="Ivanova A.A."/>
            <person name="Naumoff D.G."/>
            <person name="Beletsky A.V."/>
            <person name="Rijpstra W.I.C."/>
            <person name="Sinninghe Damste J.S."/>
            <person name="Mardanov A.V."/>
            <person name="Ravin N.V."/>
            <person name="Dedysh S.N."/>
        </authorList>
    </citation>
    <scope>NUCLEOTIDE SEQUENCE [LARGE SCALE GENOMIC DNA]</scope>
    <source>
        <strain evidence="3">PL17</strain>
    </source>
</reference>
<evidence type="ECO:0000313" key="3">
    <source>
        <dbReference type="Proteomes" id="UP000503447"/>
    </source>
</evidence>
<evidence type="ECO:0000313" key="2">
    <source>
        <dbReference type="EMBL" id="QJW94535.1"/>
    </source>
</evidence>
<dbReference type="InterPro" id="IPR012296">
    <property type="entry name" value="Nuclease_put_TT1808"/>
</dbReference>
<gene>
    <name evidence="2" type="ORF">FTUN_2056</name>
</gene>
<dbReference type="RefSeq" id="WP_171470510.1">
    <property type="nucleotide sequence ID" value="NZ_CP053452.2"/>
</dbReference>
<dbReference type="SUPFAM" id="SSF52980">
    <property type="entry name" value="Restriction endonuclease-like"/>
    <property type="match status" value="1"/>
</dbReference>
<feature type="domain" description="Putative restriction endonuclease" evidence="1">
    <location>
        <begin position="13"/>
        <end position="180"/>
    </location>
</feature>
<proteinExistence type="predicted"/>
<dbReference type="Pfam" id="PF05685">
    <property type="entry name" value="Uma2"/>
    <property type="match status" value="1"/>
</dbReference>
<dbReference type="InterPro" id="IPR008538">
    <property type="entry name" value="Uma2"/>
</dbReference>
<keyword evidence="3" id="KW-1185">Reference proteome</keyword>
<dbReference type="KEGG" id="ftj:FTUN_2056"/>
<dbReference type="Proteomes" id="UP000503447">
    <property type="component" value="Chromosome"/>
</dbReference>
<evidence type="ECO:0000259" key="1">
    <source>
        <dbReference type="Pfam" id="PF05685"/>
    </source>
</evidence>
<dbReference type="PANTHER" id="PTHR34107">
    <property type="entry name" value="SLL0198 PROTEIN-RELATED"/>
    <property type="match status" value="1"/>
</dbReference>
<dbReference type="Gene3D" id="3.90.1570.10">
    <property type="entry name" value="tt1808, chain A"/>
    <property type="match status" value="1"/>
</dbReference>
<protein>
    <recommendedName>
        <fullName evidence="1">Putative restriction endonuclease domain-containing protein</fullName>
    </recommendedName>
</protein>
<name>A0A6M5YKR1_9BACT</name>
<dbReference type="AlphaFoldDB" id="A0A6M5YKR1"/>
<organism evidence="2 3">
    <name type="scientific">Frigoriglobus tundricola</name>
    <dbReference type="NCBI Taxonomy" id="2774151"/>
    <lineage>
        <taxon>Bacteria</taxon>
        <taxon>Pseudomonadati</taxon>
        <taxon>Planctomycetota</taxon>
        <taxon>Planctomycetia</taxon>
        <taxon>Gemmatales</taxon>
        <taxon>Gemmataceae</taxon>
        <taxon>Frigoriglobus</taxon>
    </lineage>
</organism>
<dbReference type="EMBL" id="CP053452">
    <property type="protein sequence ID" value="QJW94535.1"/>
    <property type="molecule type" value="Genomic_DNA"/>
</dbReference>
<sequence length="184" mass="20134">MTDNAIPAVTEPEDLLRMPDGNHYELIDGRPREKPMGAESDEIGGLLLTRFNNFIRPGKLGRAYPSQTGFQCFPTKPKQVRMPDTAFVSAGRLPNDRSPEGYILVAPDIAVEVVSPNESYEEVEAKVAEYRSAGVKLIWIISPKSRTVLIRRLDGTCAEVAETGAISGENVLPGFTCPVAELFV</sequence>
<accession>A0A6M5YKR1</accession>
<dbReference type="InterPro" id="IPR011335">
    <property type="entry name" value="Restrct_endonuc-II-like"/>
</dbReference>
<dbReference type="CDD" id="cd06260">
    <property type="entry name" value="DUF820-like"/>
    <property type="match status" value="1"/>
</dbReference>
<dbReference type="PANTHER" id="PTHR34107:SF1">
    <property type="entry name" value="SLL0198 PROTEIN"/>
    <property type="match status" value="1"/>
</dbReference>